<dbReference type="Proteomes" id="UP001447188">
    <property type="component" value="Unassembled WGS sequence"/>
</dbReference>
<keyword evidence="7" id="KW-1185">Reference proteome</keyword>
<accession>A0ABR3GCA8</accession>
<keyword evidence="1" id="KW-0540">Nuclease</keyword>
<evidence type="ECO:0000256" key="2">
    <source>
        <dbReference type="ARBA" id="ARBA00022801"/>
    </source>
</evidence>
<dbReference type="EMBL" id="JBBBZM010000120">
    <property type="protein sequence ID" value="KAL0633598.1"/>
    <property type="molecule type" value="Genomic_DNA"/>
</dbReference>
<feature type="domain" description="Metallo-beta-lactamase" evidence="5">
    <location>
        <begin position="41"/>
        <end position="214"/>
    </location>
</feature>
<dbReference type="InterPro" id="IPR001279">
    <property type="entry name" value="Metallo-B-lactamas"/>
</dbReference>
<dbReference type="PANTHER" id="PTHR23240">
    <property type="entry name" value="DNA CROSS-LINK REPAIR PROTEIN PSO2/SNM1-RELATED"/>
    <property type="match status" value="1"/>
</dbReference>
<keyword evidence="3" id="KW-0269">Exonuclease</keyword>
<dbReference type="InterPro" id="IPR036866">
    <property type="entry name" value="RibonucZ/Hydroxyglut_hydro"/>
</dbReference>
<protein>
    <recommendedName>
        <fullName evidence="5">Metallo-beta-lactamase domain-containing protein</fullName>
    </recommendedName>
</protein>
<name>A0ABR3GCA8_9PEZI</name>
<feature type="compositionally biased region" description="Low complexity" evidence="4">
    <location>
        <begin position="624"/>
        <end position="634"/>
    </location>
</feature>
<organism evidence="6 7">
    <name type="scientific">Discina gigas</name>
    <dbReference type="NCBI Taxonomy" id="1032678"/>
    <lineage>
        <taxon>Eukaryota</taxon>
        <taxon>Fungi</taxon>
        <taxon>Dikarya</taxon>
        <taxon>Ascomycota</taxon>
        <taxon>Pezizomycotina</taxon>
        <taxon>Pezizomycetes</taxon>
        <taxon>Pezizales</taxon>
        <taxon>Discinaceae</taxon>
        <taxon>Discina</taxon>
    </lineage>
</organism>
<evidence type="ECO:0000256" key="4">
    <source>
        <dbReference type="SAM" id="MobiDB-lite"/>
    </source>
</evidence>
<evidence type="ECO:0000313" key="7">
    <source>
        <dbReference type="Proteomes" id="UP001447188"/>
    </source>
</evidence>
<evidence type="ECO:0000256" key="3">
    <source>
        <dbReference type="ARBA" id="ARBA00022839"/>
    </source>
</evidence>
<gene>
    <name evidence="6" type="ORF">Q9L58_007488</name>
</gene>
<reference evidence="6 7" key="1">
    <citation type="submission" date="2024-02" db="EMBL/GenBank/DDBJ databases">
        <title>Discinaceae phylogenomics.</title>
        <authorList>
            <person name="Dirks A.C."/>
            <person name="James T.Y."/>
        </authorList>
    </citation>
    <scope>NUCLEOTIDE SEQUENCE [LARGE SCALE GENOMIC DNA]</scope>
    <source>
        <strain evidence="6 7">ACD0624</strain>
    </source>
</reference>
<evidence type="ECO:0000313" key="6">
    <source>
        <dbReference type="EMBL" id="KAL0633598.1"/>
    </source>
</evidence>
<dbReference type="PANTHER" id="PTHR23240:SF8">
    <property type="entry name" value="PROTEIN ARTEMIS"/>
    <property type="match status" value="1"/>
</dbReference>
<comment type="caution">
    <text evidence="6">The sequence shown here is derived from an EMBL/GenBank/DDBJ whole genome shotgun (WGS) entry which is preliminary data.</text>
</comment>
<evidence type="ECO:0000259" key="5">
    <source>
        <dbReference type="SMART" id="SM00849"/>
    </source>
</evidence>
<feature type="compositionally biased region" description="Low complexity" evidence="4">
    <location>
        <begin position="548"/>
        <end position="562"/>
    </location>
</feature>
<dbReference type="SMART" id="SM00849">
    <property type="entry name" value="Lactamase_B"/>
    <property type="match status" value="1"/>
</dbReference>
<dbReference type="SUPFAM" id="SSF56281">
    <property type="entry name" value="Metallo-hydrolase/oxidoreductase"/>
    <property type="match status" value="1"/>
</dbReference>
<dbReference type="Pfam" id="PF23023">
    <property type="entry name" value="Anti-Pycsar_Apyc1"/>
    <property type="match status" value="1"/>
</dbReference>
<evidence type="ECO:0000256" key="1">
    <source>
        <dbReference type="ARBA" id="ARBA00022722"/>
    </source>
</evidence>
<proteinExistence type="predicted"/>
<feature type="region of interest" description="Disordered" evidence="4">
    <location>
        <begin position="620"/>
        <end position="649"/>
    </location>
</feature>
<feature type="region of interest" description="Disordered" evidence="4">
    <location>
        <begin position="543"/>
        <end position="580"/>
    </location>
</feature>
<dbReference type="Gene3D" id="3.60.15.10">
    <property type="entry name" value="Ribonuclease Z/Hydroxyacylglutathione hydrolase-like"/>
    <property type="match status" value="1"/>
</dbReference>
<sequence length="771" mass="87419">MGHLVREPHIGLRNSNRNTRWREEEDGARVLTSLENFELTISFVVHIQRNQFPDIRIDYFRQSSDPNARAPLACFLTHIHSDHIQGLDGFYGGPFIYCSAATKELLLRLERRTHRWNLAKGVLESRKCQYAEKKTKLKVIPMETPTMVELSGDRSVRVTLFDANHCPGAVMFLIEGDGKVVLYTGDIRAEPWWHEGIRELLEKVGKYPQDTIFHFNTWTFGYEDVWVALAAAFNTKIHLSDYHFRLFHFIRGPETYALGPYLKGFKCGNADVPGCLTRNPDVRFHSCERKAGCCGLEGKKKVVWITPIITRMGDFEVHEPGSGDLENQDDLVLHENHLQLLLDGLGPNIDPRVRELLESARNTRKQALPLDLLMGGGAEDLGLPKLLEMLSRAVVGSSEGDNLLRNNSIKDATIKADNGELLPNKITFPYSRHSSHSELRGLVSVFRPRDIYPCVVDDASWDESKTMEYLFGDLCEGSEFAHDKEMRARVDEERRIQEVAEDERVAFEMESQMMLDRTQQNSLPELLKEQLERLQGDEPLVKTKTMGSSASCSPTSSQPATPRLLKRPLQDDSENDDTPKARKLNSLLMHGPASSPPLPPMLARELDLPSSYLTPLEQARLAGSSTASSSQQSSPVKPRPTRPTWGLGAVREDSIPQEVPRTPKRIKKEEHSSLQQEFFDASDEIEITPRAIRGSSDTLEYDVLQPLVRSLESRRQFLRLEILDNKLDPSMDEDKVLEAMEAVLGVNGGSWWDVGLRCTEKKWRYVEEVEL</sequence>
<keyword evidence="2" id="KW-0378">Hydrolase</keyword>